<reference evidence="3 4" key="1">
    <citation type="submission" date="2024-06" db="EMBL/GenBank/DDBJ databases">
        <title>The draft genome of Grus japonensis, version 3.</title>
        <authorList>
            <person name="Nabeshima K."/>
            <person name="Suzuki S."/>
            <person name="Onuma M."/>
        </authorList>
    </citation>
    <scope>NUCLEOTIDE SEQUENCE [LARGE SCALE GENOMIC DNA]</scope>
    <source>
        <strain evidence="3 4">451A</strain>
    </source>
</reference>
<dbReference type="InterPro" id="IPR005135">
    <property type="entry name" value="Endo/exonuclease/phosphatase"/>
</dbReference>
<evidence type="ECO:0000313" key="4">
    <source>
        <dbReference type="Proteomes" id="UP001623348"/>
    </source>
</evidence>
<proteinExistence type="predicted"/>
<comment type="caution">
    <text evidence="3">The sequence shown here is derived from an EMBL/GenBank/DDBJ whole genome shotgun (WGS) entry which is preliminary data.</text>
</comment>
<organism evidence="3 4">
    <name type="scientific">Grus japonensis</name>
    <name type="common">Japanese crane</name>
    <name type="synonym">Red-crowned crane</name>
    <dbReference type="NCBI Taxonomy" id="30415"/>
    <lineage>
        <taxon>Eukaryota</taxon>
        <taxon>Metazoa</taxon>
        <taxon>Chordata</taxon>
        <taxon>Craniata</taxon>
        <taxon>Vertebrata</taxon>
        <taxon>Euteleostomi</taxon>
        <taxon>Archelosauria</taxon>
        <taxon>Archosauria</taxon>
        <taxon>Dinosauria</taxon>
        <taxon>Saurischia</taxon>
        <taxon>Theropoda</taxon>
        <taxon>Coelurosauria</taxon>
        <taxon>Aves</taxon>
        <taxon>Neognathae</taxon>
        <taxon>Neoaves</taxon>
        <taxon>Gruiformes</taxon>
        <taxon>Gruidae</taxon>
        <taxon>Grus</taxon>
    </lineage>
</organism>
<gene>
    <name evidence="3" type="ORF">GRJ2_001259500</name>
</gene>
<accession>A0ABC9WTU0</accession>
<protein>
    <recommendedName>
        <fullName evidence="2">Endonuclease/exonuclease/phosphatase domain-containing protein</fullName>
    </recommendedName>
</protein>
<feature type="domain" description="Endonuclease/exonuclease/phosphatase" evidence="2">
    <location>
        <begin position="71"/>
        <end position="219"/>
    </location>
</feature>
<evidence type="ECO:0000256" key="1">
    <source>
        <dbReference type="SAM" id="MobiDB-lite"/>
    </source>
</evidence>
<sequence>MFEGQCASKVLQSAISVEVGDGDPCGSKDTRVIDVLETTEAPESGHVGIRSSALSKTVGSIAQLKCTYTNALSMGNRQEELEAIVQQENYDIVAIMETWWDDLHNWSAAMDGYKLFRRDGQGRRGGGVALYVRECFDCLELNDGDDRVGSLWVRIKGKANKADIMVGICYRPPNQNEEADEIFYKQLGEISQSLALVLMGDFSLPDVCWKYNAAERKQSRRFLECVEENFLTQLVVGQSWMDSGTECTLNKFADDTKLCGVVDTPERRDAIQRDLDRLERWASTNHMKFNKAKRNGPAHASGQSQAQLQAGWRMD</sequence>
<dbReference type="Proteomes" id="UP001623348">
    <property type="component" value="Unassembled WGS sequence"/>
</dbReference>
<evidence type="ECO:0000313" key="3">
    <source>
        <dbReference type="EMBL" id="GAB0187942.1"/>
    </source>
</evidence>
<name>A0ABC9WTU0_GRUJA</name>
<dbReference type="Pfam" id="PF03372">
    <property type="entry name" value="Exo_endo_phos"/>
    <property type="match status" value="1"/>
</dbReference>
<keyword evidence="4" id="KW-1185">Reference proteome</keyword>
<dbReference type="PANTHER" id="PTHR33395">
    <property type="entry name" value="TRANSCRIPTASE, PUTATIVE-RELATED-RELATED"/>
    <property type="match status" value="1"/>
</dbReference>
<dbReference type="EMBL" id="BAAFJT010000004">
    <property type="protein sequence ID" value="GAB0187942.1"/>
    <property type="molecule type" value="Genomic_DNA"/>
</dbReference>
<feature type="region of interest" description="Disordered" evidence="1">
    <location>
        <begin position="291"/>
        <end position="315"/>
    </location>
</feature>
<feature type="compositionally biased region" description="Low complexity" evidence="1">
    <location>
        <begin position="298"/>
        <end position="315"/>
    </location>
</feature>
<evidence type="ECO:0000259" key="2">
    <source>
        <dbReference type="Pfam" id="PF03372"/>
    </source>
</evidence>
<dbReference type="InterPro" id="IPR036691">
    <property type="entry name" value="Endo/exonu/phosph_ase_sf"/>
</dbReference>
<dbReference type="SUPFAM" id="SSF56219">
    <property type="entry name" value="DNase I-like"/>
    <property type="match status" value="1"/>
</dbReference>
<dbReference type="AlphaFoldDB" id="A0ABC9WTU0"/>
<dbReference type="Gene3D" id="3.60.10.10">
    <property type="entry name" value="Endonuclease/exonuclease/phosphatase"/>
    <property type="match status" value="1"/>
</dbReference>
<dbReference type="PANTHER" id="PTHR33395:SF22">
    <property type="entry name" value="REVERSE TRANSCRIPTASE DOMAIN-CONTAINING PROTEIN"/>
    <property type="match status" value="1"/>
</dbReference>